<feature type="compositionally biased region" description="Low complexity" evidence="1">
    <location>
        <begin position="41"/>
        <end position="52"/>
    </location>
</feature>
<dbReference type="EMBL" id="VFQX01000034">
    <property type="protein sequence ID" value="KAF0977495.1"/>
    <property type="molecule type" value="Genomic_DNA"/>
</dbReference>
<proteinExistence type="predicted"/>
<feature type="region of interest" description="Disordered" evidence="1">
    <location>
        <begin position="1"/>
        <end position="55"/>
    </location>
</feature>
<feature type="compositionally biased region" description="Basic and acidic residues" evidence="1">
    <location>
        <begin position="14"/>
        <end position="24"/>
    </location>
</feature>
<name>A0A6A5BVX7_NAEFO</name>
<keyword evidence="4" id="KW-1185">Reference proteome</keyword>
<dbReference type="VEuPathDB" id="AmoebaDB:FDP41_003487"/>
<keyword evidence="2" id="KW-1133">Transmembrane helix</keyword>
<dbReference type="VEuPathDB" id="AmoebaDB:NF0063490"/>
<keyword evidence="2" id="KW-0472">Membrane</keyword>
<dbReference type="Proteomes" id="UP000444721">
    <property type="component" value="Unassembled WGS sequence"/>
</dbReference>
<gene>
    <name evidence="3" type="ORF">FDP41_003487</name>
</gene>
<evidence type="ECO:0000313" key="4">
    <source>
        <dbReference type="Proteomes" id="UP000444721"/>
    </source>
</evidence>
<accession>A0A6A5BVX7</accession>
<dbReference type="AlphaFoldDB" id="A0A6A5BVX7"/>
<keyword evidence="2" id="KW-0812">Transmembrane</keyword>
<reference evidence="3 4" key="1">
    <citation type="journal article" date="2019" name="Sci. Rep.">
        <title>Nanopore sequencing improves the draft genome of the human pathogenic amoeba Naegleria fowleri.</title>
        <authorList>
            <person name="Liechti N."/>
            <person name="Schurch N."/>
            <person name="Bruggmann R."/>
            <person name="Wittwer M."/>
        </authorList>
    </citation>
    <scope>NUCLEOTIDE SEQUENCE [LARGE SCALE GENOMIC DNA]</scope>
    <source>
        <strain evidence="3 4">ATCC 30894</strain>
    </source>
</reference>
<dbReference type="OrthoDB" id="10514228at2759"/>
<evidence type="ECO:0000256" key="2">
    <source>
        <dbReference type="SAM" id="Phobius"/>
    </source>
</evidence>
<dbReference type="RefSeq" id="XP_044562208.1">
    <property type="nucleotide sequence ID" value="XM_044706796.1"/>
</dbReference>
<feature type="transmembrane region" description="Helical" evidence="2">
    <location>
        <begin position="63"/>
        <end position="89"/>
    </location>
</feature>
<comment type="caution">
    <text evidence="3">The sequence shown here is derived from an EMBL/GenBank/DDBJ whole genome shotgun (WGS) entry which is preliminary data.</text>
</comment>
<dbReference type="GeneID" id="68110705"/>
<sequence>MQASSQRRNHSISHHQEDNLELEQHTTSSEEEEEIYSTNPNDNFSQFSNNRRSNPESKSLWKIFWYICVSLFGSYIIFGSRFSPIRYLIEKIFYKRTSREETNSMNFSSAKDNSSSSFFDRLFTSPFLDDDERVRLRPVAVNTFVHVFPTHQNEDGVFVKVFIENSSELATENV</sequence>
<protein>
    <submittedName>
        <fullName evidence="3">Uncharacterized protein</fullName>
    </submittedName>
</protein>
<organism evidence="3 4">
    <name type="scientific">Naegleria fowleri</name>
    <name type="common">Brain eating amoeba</name>
    <dbReference type="NCBI Taxonomy" id="5763"/>
    <lineage>
        <taxon>Eukaryota</taxon>
        <taxon>Discoba</taxon>
        <taxon>Heterolobosea</taxon>
        <taxon>Tetramitia</taxon>
        <taxon>Eutetramitia</taxon>
        <taxon>Vahlkampfiidae</taxon>
        <taxon>Naegleria</taxon>
    </lineage>
</organism>
<evidence type="ECO:0000313" key="3">
    <source>
        <dbReference type="EMBL" id="KAF0977495.1"/>
    </source>
</evidence>
<evidence type="ECO:0000256" key="1">
    <source>
        <dbReference type="SAM" id="MobiDB-lite"/>
    </source>
</evidence>